<dbReference type="SUPFAM" id="SSF53300">
    <property type="entry name" value="vWA-like"/>
    <property type="match status" value="1"/>
</dbReference>
<name>A0AAU7UKV8_9MICO</name>
<dbReference type="InterPro" id="IPR008912">
    <property type="entry name" value="Uncharacterised_CoxE"/>
</dbReference>
<dbReference type="InterPro" id="IPR036465">
    <property type="entry name" value="vWFA_dom_sf"/>
</dbReference>
<dbReference type="EMBL" id="CP158281">
    <property type="protein sequence ID" value="XBV89040.1"/>
    <property type="molecule type" value="Genomic_DNA"/>
</dbReference>
<dbReference type="KEGG" id="bkr:AAFP32_15970"/>
<dbReference type="PANTHER" id="PTHR39338">
    <property type="entry name" value="BLL5662 PROTEIN-RELATED"/>
    <property type="match status" value="1"/>
</dbReference>
<dbReference type="Pfam" id="PF05762">
    <property type="entry name" value="VWA_CoxE"/>
    <property type="match status" value="1"/>
</dbReference>
<organism evidence="1">
    <name type="scientific">Brevibacterium koreense</name>
    <dbReference type="NCBI Taxonomy" id="3140787"/>
    <lineage>
        <taxon>Bacteria</taxon>
        <taxon>Bacillati</taxon>
        <taxon>Actinomycetota</taxon>
        <taxon>Actinomycetes</taxon>
        <taxon>Micrococcales</taxon>
        <taxon>Brevibacteriaceae</taxon>
        <taxon>Brevibacterium</taxon>
    </lineage>
</organism>
<accession>A0AAU7UKV8</accession>
<reference evidence="1" key="1">
    <citation type="submission" date="2024-06" db="EMBL/GenBank/DDBJ databases">
        <title>Brevibacterium koreense sp. nov., isolated from jogae-jeotgal, a Korean fermented seafood.</title>
        <authorList>
            <person name="Whon T.W."/>
            <person name="Nam S."/>
            <person name="Kim Y."/>
        </authorList>
    </citation>
    <scope>NUCLEOTIDE SEQUENCE</scope>
    <source>
        <strain evidence="1">CBA3109</strain>
    </source>
</reference>
<dbReference type="PANTHER" id="PTHR39338:SF6">
    <property type="entry name" value="BLL5662 PROTEIN"/>
    <property type="match status" value="1"/>
</dbReference>
<gene>
    <name evidence="1" type="ORF">AAFP32_15970</name>
</gene>
<evidence type="ECO:0000313" key="1">
    <source>
        <dbReference type="EMBL" id="XBV89040.1"/>
    </source>
</evidence>
<dbReference type="RefSeq" id="WP_350269983.1">
    <property type="nucleotide sequence ID" value="NZ_CP158281.1"/>
</dbReference>
<proteinExistence type="predicted"/>
<protein>
    <submittedName>
        <fullName evidence="1">VWA domain-containing protein</fullName>
    </submittedName>
</protein>
<sequence>MASLTEMLVRLGARLRAAGLPADPEAVRSLIRAAAELDPLDPVQIRAASQALTCTQHGHLRIHDAIFDSTFGLSQTRRSEDPGIEVVIPRPEVSTESAGGAEASEITEASRSEHLLHLDLGLEGSAEATALIDGLVFRPPRGAAYRSRTGHTGVVDTRRVLRQLIRSEEISSIPRRRNLYRRRPVTLVADVSASMTPWRESVLRFLGRGAETLGARCFTAGTRLTRVDGAITTSGTRPGRGGATGGLGEVLDAGGGTRLGDSLVELLTGRTKDLVRGSVLVVISDGWEHGDCAELERACARLARLSHRFLWVNPRAGRPGFQPRTRGLSVAAGHTETVLPATTVAQWQTVARTIALRTTAHGTATTSTRAAAVSTVVSGQEVRA</sequence>
<dbReference type="AlphaFoldDB" id="A0AAU7UKV8"/>